<protein>
    <submittedName>
        <fullName evidence="1">Uncharacterized protein</fullName>
    </submittedName>
</protein>
<gene>
    <name evidence="1" type="ORF">O6H91_20G029800</name>
</gene>
<sequence>MANPALKCLGSVRNIGHTSSMCFAAILSHDILMTPSMDLFLACQSINSTKDSQQNMCWICGNIDKWCTTLDATLVLFTSCRYRRDSHLGKLIFYSCTSLYNVQSFGHA</sequence>
<reference evidence="2" key="1">
    <citation type="journal article" date="2024" name="Proc. Natl. Acad. Sci. U.S.A.">
        <title>Extraordinary preservation of gene collinearity over three hundred million years revealed in homosporous lycophytes.</title>
        <authorList>
            <person name="Li C."/>
            <person name="Wickell D."/>
            <person name="Kuo L.Y."/>
            <person name="Chen X."/>
            <person name="Nie B."/>
            <person name="Liao X."/>
            <person name="Peng D."/>
            <person name="Ji J."/>
            <person name="Jenkins J."/>
            <person name="Williams M."/>
            <person name="Shu S."/>
            <person name="Plott C."/>
            <person name="Barry K."/>
            <person name="Rajasekar S."/>
            <person name="Grimwood J."/>
            <person name="Han X."/>
            <person name="Sun S."/>
            <person name="Hou Z."/>
            <person name="He W."/>
            <person name="Dai G."/>
            <person name="Sun C."/>
            <person name="Schmutz J."/>
            <person name="Leebens-Mack J.H."/>
            <person name="Li F.W."/>
            <person name="Wang L."/>
        </authorList>
    </citation>
    <scope>NUCLEOTIDE SEQUENCE [LARGE SCALE GENOMIC DNA]</scope>
    <source>
        <strain evidence="2">cv. PW_Plant_1</strain>
    </source>
</reference>
<dbReference type="Proteomes" id="UP001162992">
    <property type="component" value="Chromosome 20"/>
</dbReference>
<evidence type="ECO:0000313" key="1">
    <source>
        <dbReference type="EMBL" id="KAJ7519228.1"/>
    </source>
</evidence>
<dbReference type="EMBL" id="CM055111">
    <property type="protein sequence ID" value="KAJ7519228.1"/>
    <property type="molecule type" value="Genomic_DNA"/>
</dbReference>
<keyword evidence="2" id="KW-1185">Reference proteome</keyword>
<name>A0ACC2ANT7_DIPCM</name>
<proteinExistence type="predicted"/>
<accession>A0ACC2ANT7</accession>
<comment type="caution">
    <text evidence="1">The sequence shown here is derived from an EMBL/GenBank/DDBJ whole genome shotgun (WGS) entry which is preliminary data.</text>
</comment>
<evidence type="ECO:0000313" key="2">
    <source>
        <dbReference type="Proteomes" id="UP001162992"/>
    </source>
</evidence>
<organism evidence="1 2">
    <name type="scientific">Diphasiastrum complanatum</name>
    <name type="common">Issler's clubmoss</name>
    <name type="synonym">Lycopodium complanatum</name>
    <dbReference type="NCBI Taxonomy" id="34168"/>
    <lineage>
        <taxon>Eukaryota</taxon>
        <taxon>Viridiplantae</taxon>
        <taxon>Streptophyta</taxon>
        <taxon>Embryophyta</taxon>
        <taxon>Tracheophyta</taxon>
        <taxon>Lycopodiopsida</taxon>
        <taxon>Lycopodiales</taxon>
        <taxon>Lycopodiaceae</taxon>
        <taxon>Lycopodioideae</taxon>
        <taxon>Diphasiastrum</taxon>
    </lineage>
</organism>